<dbReference type="InterPro" id="IPR052580">
    <property type="entry name" value="Lipid_Hydrolase"/>
</dbReference>
<feature type="compositionally biased region" description="Basic and acidic residues" evidence="4">
    <location>
        <begin position="91"/>
        <end position="111"/>
    </location>
</feature>
<dbReference type="Gene3D" id="1.10.238.10">
    <property type="entry name" value="EF-hand"/>
    <property type="match status" value="1"/>
</dbReference>
<evidence type="ECO:0000313" key="8">
    <source>
        <dbReference type="Proteomes" id="UP000007110"/>
    </source>
</evidence>
<dbReference type="SMART" id="SM00054">
    <property type="entry name" value="EFh"/>
    <property type="match status" value="2"/>
</dbReference>
<reference evidence="8" key="1">
    <citation type="submission" date="2015-02" db="EMBL/GenBank/DDBJ databases">
        <title>Genome sequencing for Strongylocentrotus purpuratus.</title>
        <authorList>
            <person name="Murali S."/>
            <person name="Liu Y."/>
            <person name="Vee V."/>
            <person name="English A."/>
            <person name="Wang M."/>
            <person name="Skinner E."/>
            <person name="Han Y."/>
            <person name="Muzny D.M."/>
            <person name="Worley K.C."/>
            <person name="Gibbs R.A."/>
        </authorList>
    </citation>
    <scope>NUCLEOTIDE SEQUENCE</scope>
</reference>
<evidence type="ECO:0000259" key="5">
    <source>
        <dbReference type="PROSITE" id="PS50222"/>
    </source>
</evidence>
<dbReference type="KEGG" id="spu:582782"/>
<dbReference type="SUPFAM" id="SSF47473">
    <property type="entry name" value="EF-hand"/>
    <property type="match status" value="1"/>
</dbReference>
<evidence type="ECO:0000256" key="1">
    <source>
        <dbReference type="ARBA" id="ARBA00022837"/>
    </source>
</evidence>
<feature type="compositionally biased region" description="Basic and acidic residues" evidence="4">
    <location>
        <begin position="22"/>
        <end position="37"/>
    </location>
</feature>
<dbReference type="PANTHER" id="PTHR46394">
    <property type="entry name" value="ANNEXIN"/>
    <property type="match status" value="1"/>
</dbReference>
<feature type="domain" description="EF-hand" evidence="5">
    <location>
        <begin position="493"/>
        <end position="528"/>
    </location>
</feature>
<keyword evidence="3" id="KW-0442">Lipid degradation</keyword>
<evidence type="ECO:0000313" key="7">
    <source>
        <dbReference type="EnsemblMetazoa" id="XP_800195"/>
    </source>
</evidence>
<feature type="active site" description="Nucleophile" evidence="3">
    <location>
        <position position="196"/>
    </location>
</feature>
<feature type="region of interest" description="Disordered" evidence="4">
    <location>
        <begin position="1"/>
        <end position="128"/>
    </location>
</feature>
<dbReference type="RefSeq" id="XP_800195.4">
    <property type="nucleotide sequence ID" value="XM_795102.5"/>
</dbReference>
<feature type="short sequence motif" description="GXSXG" evidence="3">
    <location>
        <begin position="194"/>
        <end position="198"/>
    </location>
</feature>
<feature type="short sequence motif" description="DGA/G" evidence="3">
    <location>
        <begin position="337"/>
        <end position="339"/>
    </location>
</feature>
<dbReference type="CDD" id="cd07207">
    <property type="entry name" value="Pat_ExoU_VipD_like"/>
    <property type="match status" value="1"/>
</dbReference>
<proteinExistence type="predicted"/>
<keyword evidence="1" id="KW-0106">Calcium</keyword>
<dbReference type="GO" id="GO:0016042">
    <property type="term" value="P:lipid catabolic process"/>
    <property type="evidence" value="ECO:0007669"/>
    <property type="project" value="UniProtKB-UniRule"/>
</dbReference>
<protein>
    <submittedName>
        <fullName evidence="7">Uncharacterized protein</fullName>
    </submittedName>
</protein>
<dbReference type="GeneID" id="582782"/>
<dbReference type="OrthoDB" id="412240at2759"/>
<dbReference type="Gene3D" id="3.40.1090.10">
    <property type="entry name" value="Cytosolic phospholipase A2 catalytic domain"/>
    <property type="match status" value="2"/>
</dbReference>
<keyword evidence="2 3" id="KW-0443">Lipid metabolism</keyword>
<dbReference type="PROSITE" id="PS00018">
    <property type="entry name" value="EF_HAND_1"/>
    <property type="match status" value="1"/>
</dbReference>
<dbReference type="Pfam" id="PF01734">
    <property type="entry name" value="Patatin"/>
    <property type="match status" value="1"/>
</dbReference>
<keyword evidence="8" id="KW-1185">Reference proteome</keyword>
<dbReference type="InParanoid" id="A0A7M7RGW4"/>
<accession>A0A7M7RGW4</accession>
<reference evidence="7" key="2">
    <citation type="submission" date="2021-01" db="UniProtKB">
        <authorList>
            <consortium name="EnsemblMetazoa"/>
        </authorList>
    </citation>
    <scope>IDENTIFICATION</scope>
</reference>
<dbReference type="SUPFAM" id="SSF52151">
    <property type="entry name" value="FabD/lysophospholipase-like"/>
    <property type="match status" value="1"/>
</dbReference>
<dbReference type="EnsemblMetazoa" id="XM_795102">
    <property type="protein sequence ID" value="XP_800195"/>
    <property type="gene ID" value="LOC582782"/>
</dbReference>
<feature type="active site" description="Proton acceptor" evidence="3">
    <location>
        <position position="337"/>
    </location>
</feature>
<evidence type="ECO:0000256" key="4">
    <source>
        <dbReference type="SAM" id="MobiDB-lite"/>
    </source>
</evidence>
<dbReference type="Proteomes" id="UP000007110">
    <property type="component" value="Unassembled WGS sequence"/>
</dbReference>
<sequence length="639" mass="72447">MGSKSSKISAAGPSKPNTAARDNVRKKPLIAKDDKQTNYEPSTKKRSKQSTSKKKGSIVIDEYGRRTSTVTKVGTKTTRTRKKTLDPLNYKGEEMKELRYKHAKKEKGEKTSKKRKGNDDDDDDHIALGNDVLSETPCCDDDEDTINLIQYENFEYPFENIVFEGGGNKGLAYAGAVREFERIGLWTKIRRFGGASAGAMWAALLAVGYNSNEVEEFLSMNLKDYFLDASCGTCSLFPNLRRHFGWHPARRLFEWFGDRLEDMTGDADITFSQLYTRTGKELCIVVTNLSQMSAEYCHAKTTPNLPIRMAVRMSIAIPGLFGAVRSKGRTNCDVYVDGGVLCNYPIHCFDGWWLSMKPADSMLRRLQPLEDIGRLWDRKERFGTTNPHTVGLFLYTSDEQDVMVDKLAKREASMPPQELPATKLAGRRNRIKKKREEETRKHALVTAAMSGFLKLLSEIDINQNSIISRDELKDAFSKNPPYFNAKHRKDLFGNDMTVDEIFDNMDHNADDEITFDELQAFAEERGVGIQANFQGYGRKEINGLSDFLGTLQETLLVNVKRIFVTEGDVNRTLGIDTVYVDTTDFVLEAEDKEFLIQQGVRGVQAFLRYYVRQNDPPLKASLRGPNDTRSTVMFDDLHR</sequence>
<dbReference type="GO" id="GO:0016787">
    <property type="term" value="F:hydrolase activity"/>
    <property type="evidence" value="ECO:0007669"/>
    <property type="project" value="UniProtKB-UniRule"/>
</dbReference>
<evidence type="ECO:0000256" key="3">
    <source>
        <dbReference type="PROSITE-ProRule" id="PRU01161"/>
    </source>
</evidence>
<dbReference type="PROSITE" id="PS50222">
    <property type="entry name" value="EF_HAND_2"/>
    <property type="match status" value="2"/>
</dbReference>
<dbReference type="InterPro" id="IPR016035">
    <property type="entry name" value="Acyl_Trfase/lysoPLipase"/>
</dbReference>
<dbReference type="PANTHER" id="PTHR46394:SF1">
    <property type="entry name" value="PNPLA DOMAIN-CONTAINING PROTEIN"/>
    <property type="match status" value="1"/>
</dbReference>
<keyword evidence="3" id="KW-0378">Hydrolase</keyword>
<feature type="domain" description="EF-hand" evidence="5">
    <location>
        <begin position="447"/>
        <end position="482"/>
    </location>
</feature>
<feature type="domain" description="PNPLA" evidence="6">
    <location>
        <begin position="161"/>
        <end position="350"/>
    </location>
</feature>
<evidence type="ECO:0000256" key="2">
    <source>
        <dbReference type="ARBA" id="ARBA00023098"/>
    </source>
</evidence>
<feature type="short sequence motif" description="GXGXXG" evidence="3">
    <location>
        <begin position="165"/>
        <end position="170"/>
    </location>
</feature>
<dbReference type="InterPro" id="IPR002641">
    <property type="entry name" value="PNPLA_dom"/>
</dbReference>
<dbReference type="InterPro" id="IPR011992">
    <property type="entry name" value="EF-hand-dom_pair"/>
</dbReference>
<feature type="compositionally biased region" description="Basic residues" evidence="4">
    <location>
        <begin position="44"/>
        <end position="56"/>
    </location>
</feature>
<organism evidence="7 8">
    <name type="scientific">Strongylocentrotus purpuratus</name>
    <name type="common">Purple sea urchin</name>
    <dbReference type="NCBI Taxonomy" id="7668"/>
    <lineage>
        <taxon>Eukaryota</taxon>
        <taxon>Metazoa</taxon>
        <taxon>Echinodermata</taxon>
        <taxon>Eleutherozoa</taxon>
        <taxon>Echinozoa</taxon>
        <taxon>Echinoidea</taxon>
        <taxon>Euechinoidea</taxon>
        <taxon>Echinacea</taxon>
        <taxon>Camarodonta</taxon>
        <taxon>Echinidea</taxon>
        <taxon>Strongylocentrotidae</taxon>
        <taxon>Strongylocentrotus</taxon>
    </lineage>
</organism>
<dbReference type="AlphaFoldDB" id="A0A7M7RGW4"/>
<dbReference type="PROSITE" id="PS51635">
    <property type="entry name" value="PNPLA"/>
    <property type="match status" value="1"/>
</dbReference>
<feature type="compositionally biased region" description="Low complexity" evidence="4">
    <location>
        <begin position="66"/>
        <end position="77"/>
    </location>
</feature>
<dbReference type="OMA" id="EYPFENI"/>
<dbReference type="GO" id="GO:0005509">
    <property type="term" value="F:calcium ion binding"/>
    <property type="evidence" value="ECO:0007669"/>
    <property type="project" value="InterPro"/>
</dbReference>
<evidence type="ECO:0000259" key="6">
    <source>
        <dbReference type="PROSITE" id="PS51635"/>
    </source>
</evidence>
<name>A0A7M7RGW4_STRPU</name>
<dbReference type="InterPro" id="IPR018247">
    <property type="entry name" value="EF_Hand_1_Ca_BS"/>
</dbReference>
<dbReference type="InterPro" id="IPR002048">
    <property type="entry name" value="EF_hand_dom"/>
</dbReference>